<dbReference type="GO" id="GO:0005886">
    <property type="term" value="C:plasma membrane"/>
    <property type="evidence" value="ECO:0007669"/>
    <property type="project" value="TreeGrafter"/>
</dbReference>
<dbReference type="InterPro" id="IPR050445">
    <property type="entry name" value="Bact_polysacc_biosynth/exp"/>
</dbReference>
<accession>A0AA48RFV3</accession>
<dbReference type="GO" id="GO:0004713">
    <property type="term" value="F:protein tyrosine kinase activity"/>
    <property type="evidence" value="ECO:0007669"/>
    <property type="project" value="TreeGrafter"/>
</dbReference>
<reference evidence="3" key="1">
    <citation type="submission" date="2023-07" db="EMBL/GenBank/DDBJ databases">
        <authorList>
            <person name="Pelsma A.J. K."/>
        </authorList>
    </citation>
    <scope>NUCLEOTIDE SEQUENCE</scope>
</reference>
<dbReference type="AlphaFoldDB" id="A0AA48RFV3"/>
<keyword evidence="1" id="KW-0175">Coiled coil</keyword>
<keyword evidence="2" id="KW-0812">Transmembrane</keyword>
<keyword evidence="2" id="KW-1133">Transmembrane helix</keyword>
<feature type="transmembrane region" description="Helical" evidence="2">
    <location>
        <begin position="68"/>
        <end position="91"/>
    </location>
</feature>
<proteinExistence type="predicted"/>
<keyword evidence="2" id="KW-0472">Membrane</keyword>
<protein>
    <submittedName>
        <fullName evidence="3">Uncharacterized protein</fullName>
    </submittedName>
</protein>
<organism evidence="3">
    <name type="scientific">freshwater sediment metagenome</name>
    <dbReference type="NCBI Taxonomy" id="556182"/>
    <lineage>
        <taxon>unclassified sequences</taxon>
        <taxon>metagenomes</taxon>
        <taxon>ecological metagenomes</taxon>
    </lineage>
</organism>
<evidence type="ECO:0000313" key="3">
    <source>
        <dbReference type="EMBL" id="CAJ0890485.1"/>
    </source>
</evidence>
<gene>
    <name evidence="3" type="ORF">AMST5_04054</name>
</gene>
<evidence type="ECO:0000256" key="1">
    <source>
        <dbReference type="SAM" id="Coils"/>
    </source>
</evidence>
<feature type="coiled-coil region" evidence="1">
    <location>
        <begin position="231"/>
        <end position="331"/>
    </location>
</feature>
<sequence>MPDSNPEHDGRQIALPPPHAAIPADQAAVVAQNISKALKRAANKSRAPVSIVTGGAYMSRPGDRLLRLGIIASFAIVVILPLLAASIYWGLIASKQYVTEAKFALQTSDGPSFDALGVSTQDNRQIQDSQVVVRYILSRAMVDELDKSINLRGKFSQADYLSRFDPVDPIEKLEKYWRKRVDATVDMMSGIVSFQIRAFTPADSLVIAQKVVELSERLVNELSTRTRRDAVSQTQAEVARAEARLKSATATMRDARNSEGVLDAPAAADAINKVLTQLRLDLATTEENLASLQSSAPTQQSPQMRLLAARAESLKKQIADYSAAIASKEDKTALANRASALSAPEVELKFAEQQYGAASAAYEAARIDLERQRTYLALFLRPTLAEKAIYPRRFLEWSIIVGPAVLIWALLLGLALMARDHMAR</sequence>
<dbReference type="PANTHER" id="PTHR32309:SF13">
    <property type="entry name" value="FERRIC ENTEROBACTIN TRANSPORT PROTEIN FEPE"/>
    <property type="match status" value="1"/>
</dbReference>
<evidence type="ECO:0000256" key="2">
    <source>
        <dbReference type="SAM" id="Phobius"/>
    </source>
</evidence>
<feature type="transmembrane region" description="Helical" evidence="2">
    <location>
        <begin position="397"/>
        <end position="418"/>
    </location>
</feature>
<dbReference type="PANTHER" id="PTHR32309">
    <property type="entry name" value="TYROSINE-PROTEIN KINASE"/>
    <property type="match status" value="1"/>
</dbReference>
<name>A0AA48RFV3_9ZZZZ</name>
<dbReference type="EMBL" id="OY288114">
    <property type="protein sequence ID" value="CAJ0890485.1"/>
    <property type="molecule type" value="Genomic_DNA"/>
</dbReference>